<dbReference type="InterPro" id="IPR055099">
    <property type="entry name" value="Ig_NUP210_7th"/>
</dbReference>
<dbReference type="PANTHER" id="PTHR23019">
    <property type="entry name" value="NUCLEAR PORE MEMBRANE GLYCOPROTEIN GP210-RELATED"/>
    <property type="match status" value="1"/>
</dbReference>
<dbReference type="GO" id="GO:0031965">
    <property type="term" value="C:nuclear membrane"/>
    <property type="evidence" value="ECO:0007669"/>
    <property type="project" value="UniProtKB-SubCell"/>
</dbReference>
<dbReference type="InterPro" id="IPR055097">
    <property type="entry name" value="Ig_NUP210_2nd"/>
</dbReference>
<dbReference type="PANTHER" id="PTHR23019:SF1">
    <property type="entry name" value="NUCLEAR PORE MEMBRANE GLYCOPROTEIN 210-LIKE"/>
    <property type="match status" value="1"/>
</dbReference>
<keyword evidence="12" id="KW-1185">Reference proteome</keyword>
<dbReference type="Pfam" id="PF22962">
    <property type="entry name" value="Ig_NUP210_7th"/>
    <property type="match status" value="1"/>
</dbReference>
<dbReference type="InterPro" id="IPR055095">
    <property type="entry name" value="NUP210_Ig_C"/>
</dbReference>
<proteinExistence type="inferred from homology"/>
<feature type="chain" id="PRO_5039950450" evidence="10">
    <location>
        <begin position="29"/>
        <end position="1873"/>
    </location>
</feature>
<dbReference type="SUPFAM" id="SSF49373">
    <property type="entry name" value="Invasin/intimin cell-adhesion fragments"/>
    <property type="match status" value="2"/>
</dbReference>
<dbReference type="OrthoDB" id="361283at2759"/>
<evidence type="ECO:0000256" key="10">
    <source>
        <dbReference type="SAM" id="SignalP"/>
    </source>
</evidence>
<protein>
    <submittedName>
        <fullName evidence="13">Nuclear pore membrane glycoprotein 210-like</fullName>
    </submittedName>
</protein>
<sequence>MSALSRRGRAPPALFLLAVALLTGPAGAYKLNVPKVLLHFSRDKRVPLLLGAGGGCSFWYSTRHDTVTIEPIYENGTVCSQKALLTTRSLQATKLASVIVAEEIVTGHLLRCDIIVDLIDQVEIVSRTREIYVEDSPLELSVRALDAEGNTFSSLEGMEFEWSVAKDDEMENLELSKKIRILKYSEAEYSPPDYIVQMEKEEKQGDRILVSGIKTGAAVIKVRIQEPVYKKVAAALVRLLVLENIFLMPSYDVYLLVGAYIKYRVGKIVQGKITEVDLPLEHYELELQDEVKAPSGFHFLPVAQLDVNTATVTALQLGQVNLAFVHKNIHMRASLGLPNCSIYVVEPGFLGFTVQPGNRWVLEVMRMYTITVEVFDKSSTKIYPSDNLRITHQFPREYFEEFTSSANGSYHIVQVLREGVTVIKAMLLSVLLQSGLEDYFVSPISHEQEVKIYLPIKLTPSFLAFPHHPLDFLYRYKVQVEGGSGNFTWTSSNQTVATVTIKGVVAAGLVEGQSAVQARDVQNPFHFGEIQVYVLKLSKMEFLPFHADAEIGQSLEVQLMMYHTEKKTGATTAFTDCSLLALDVSMDKQGVFALSEEGKQKVGATFCSSIQLMAKSLGHALVTASATISEEYFETSATFAAYEPLKAVNPVQVALVTWHSMKEMVFEGGPGPWVLEPSRFFLELKVDDKNKFHVVEVRLPARRKQNQYIYRVTCLELGEQIFTFQVGNHPGVLNPSPAVEMVQVNFICAHPASMAVTPVYKLAVGAPPCPLPQHHKQLVPVSSLRNTVLELALFDQHRRKFDNFSSLILEWTSANETLARFTHPRSMQMVAKDDGTGQTRLHGHQLLEVHQIKGTVLIAVNFVKYSERGSPKEVSNSPASAAVELLLVEDVTVVPDNVTMYNHPDVKEVFALVEGSGYFLVNSSTEDMANITYLETESTIQVVPVLPGSLALEVYDLCLAFLGPATAYLRVSNMYELEVDLIDKVEIGKSVLVSVRVLGHHRYAFRSKYFAYMQLQLKAASPIVSLTLMEETGDYSEVYVLRAVAVGQTTLVATAWDKMGVKFMSPPRKVEVFPPFRLIPEKMTLIPHNMMQVMSEGGPQPQSLIHFSISNQTVAEVNGLGQVTAKGVGTAFILGSIRAVNEDTGKVIVFSQDQVELEVVQLRMIRIHAPATRLVTGTKMPVYVVGLTSTLTPFSFGNTHPPLTFHWAMSKRDVLDLLPRHSEISLDLPPESNFAMVLQTRAAGRTSIRVMVRTLDAQAGQFEGNLTELLDEVQILVFDKLQLFSPECPAEQILMSMNSELKLLTNREGAAFLSTQILQCFPNSSVIEEDGHGLLKAGAVTGTAVLEVTSLELFGVNQTVVTGVRVAPVSYLQFSSTPKLYTASRAPLLAFPLGMSLTLTVQFFDSVGEKFHAQNTQLYLALNRDDLLLIRPSSKNYTYIAQAVNRGVTLVGVWDEKHPGMADYIPVPVEHAIEPDLSAPLATGDVVCFSTPLVNQEGEPGTWQITPSDVLEMDVVSGAAFAKHPGKATVFHEISGIVKTYREIIIHGPSRLSLHLGPKNFLSNTPNASEFQVFISTSPATLRGPCGSEQLRAITDLLLPESQLTCQVDFSESVLNIPASKIFHVQPVFYTDKGLYACIVTVKAHPEDDLLALCTVEGFVHVSAALLSEQTQGEQRISVPFFPAFYINQTEIVFSSSQLTSEILVFGARRVTEKIEAHPSSPVVQVEPPLLLLDMPGLVLYPVSVVNLTSLHRRAAPVFVNLSCSLTGQRAAVLVRPVQEQHVFDQCAEASLVRQLVGSYQVLLFTIFAVLASTMVIFLTYNAFLNRVQTVPVVYVPTSATTHEGYLYSPLSATHHPSSLRNRTQAWLWSVRR</sequence>
<organism evidence="12 13">
    <name type="scientific">Python bivittatus</name>
    <name type="common">Burmese python</name>
    <name type="synonym">Python molurus bivittatus</name>
    <dbReference type="NCBI Taxonomy" id="176946"/>
    <lineage>
        <taxon>Eukaryota</taxon>
        <taxon>Metazoa</taxon>
        <taxon>Chordata</taxon>
        <taxon>Craniata</taxon>
        <taxon>Vertebrata</taxon>
        <taxon>Euteleostomi</taxon>
        <taxon>Lepidosauria</taxon>
        <taxon>Squamata</taxon>
        <taxon>Bifurcata</taxon>
        <taxon>Unidentata</taxon>
        <taxon>Episquamata</taxon>
        <taxon>Toxicofera</taxon>
        <taxon>Serpentes</taxon>
        <taxon>Henophidia</taxon>
        <taxon>Pythonidae</taxon>
        <taxon>Python</taxon>
    </lineage>
</organism>
<comment type="similarity">
    <text evidence="2">Belongs to the NUP210 family.</text>
</comment>
<evidence type="ECO:0000256" key="7">
    <source>
        <dbReference type="ARBA" id="ARBA00023180"/>
    </source>
</evidence>
<dbReference type="Pfam" id="PF26181">
    <property type="entry name" value="Ig_NUP210_13th"/>
    <property type="match status" value="1"/>
</dbReference>
<dbReference type="GO" id="GO:0005643">
    <property type="term" value="C:nuclear pore"/>
    <property type="evidence" value="ECO:0007669"/>
    <property type="project" value="TreeGrafter"/>
</dbReference>
<evidence type="ECO:0000256" key="9">
    <source>
        <dbReference type="SAM" id="Phobius"/>
    </source>
</evidence>
<feature type="signal peptide" evidence="10">
    <location>
        <begin position="1"/>
        <end position="28"/>
    </location>
</feature>
<comment type="subcellular location">
    <subcellularLocation>
        <location evidence="1">Nucleus membrane</location>
        <topology evidence="1">Single-pass membrane protein</topology>
    </subcellularLocation>
</comment>
<evidence type="ECO:0000313" key="12">
    <source>
        <dbReference type="Proteomes" id="UP000695026"/>
    </source>
</evidence>
<evidence type="ECO:0000256" key="5">
    <source>
        <dbReference type="ARBA" id="ARBA00022989"/>
    </source>
</evidence>
<dbReference type="InterPro" id="IPR055094">
    <property type="entry name" value="NUP210_Ig15"/>
</dbReference>
<dbReference type="InterPro" id="IPR056899">
    <property type="entry name" value="Ig_NUP210_9th"/>
</dbReference>
<keyword evidence="3 9" id="KW-0812">Transmembrane</keyword>
<evidence type="ECO:0000256" key="2">
    <source>
        <dbReference type="ARBA" id="ARBA00007313"/>
    </source>
</evidence>
<dbReference type="Pfam" id="PF26182">
    <property type="entry name" value="Ig_NUP210_5th"/>
    <property type="match status" value="1"/>
</dbReference>
<reference evidence="13" key="1">
    <citation type="submission" date="2025-08" db="UniProtKB">
        <authorList>
            <consortium name="RefSeq"/>
        </authorList>
    </citation>
    <scope>IDENTIFICATION</scope>
    <source>
        <tissue evidence="13">Liver</tissue>
    </source>
</reference>
<dbReference type="InterPro" id="IPR057586">
    <property type="entry name" value="Ig_NUP210_16th"/>
</dbReference>
<keyword evidence="5 9" id="KW-1133">Transmembrane helix</keyword>
<dbReference type="Pfam" id="PF02368">
    <property type="entry name" value="Big_2"/>
    <property type="match status" value="1"/>
</dbReference>
<dbReference type="KEGG" id="pbi:103059497"/>
<dbReference type="Pfam" id="PF24902">
    <property type="entry name" value="Ig_NUP210_9th"/>
    <property type="match status" value="1"/>
</dbReference>
<dbReference type="InterPro" id="IPR058779">
    <property type="entry name" value="Ig_NUP210_13th"/>
</dbReference>
<dbReference type="Pfam" id="PF22969">
    <property type="entry name" value="Ig_NUP210_2nd"/>
    <property type="match status" value="1"/>
</dbReference>
<evidence type="ECO:0000256" key="6">
    <source>
        <dbReference type="ARBA" id="ARBA00023136"/>
    </source>
</evidence>
<evidence type="ECO:0000256" key="8">
    <source>
        <dbReference type="ARBA" id="ARBA00023242"/>
    </source>
</evidence>
<dbReference type="Gene3D" id="2.60.40.1080">
    <property type="match status" value="1"/>
</dbReference>
<keyword evidence="4 10" id="KW-0732">Signal</keyword>
<keyword evidence="6 9" id="KW-0472">Membrane</keyword>
<evidence type="ECO:0000313" key="13">
    <source>
        <dbReference type="RefSeq" id="XP_025022979.1"/>
    </source>
</evidence>
<dbReference type="Proteomes" id="UP000695026">
    <property type="component" value="Unplaced"/>
</dbReference>
<dbReference type="Pfam" id="PF24991">
    <property type="entry name" value="Ig_NUP210_4th"/>
    <property type="match status" value="1"/>
</dbReference>
<evidence type="ECO:0000256" key="1">
    <source>
        <dbReference type="ARBA" id="ARBA00004590"/>
    </source>
</evidence>
<dbReference type="OMA" id="WYSTRHD"/>
<dbReference type="Pfam" id="PF22959">
    <property type="entry name" value="Ig_NUP210_15th"/>
    <property type="match status" value="1"/>
</dbReference>
<dbReference type="Pfam" id="PF26184">
    <property type="entry name" value="Ig_NUP210_8th"/>
    <property type="match status" value="1"/>
</dbReference>
<name>A0A9F5IYA0_PYTBI</name>
<accession>A0A9F5IYA0</accession>
<dbReference type="Pfam" id="PF24935">
    <property type="entry name" value="Ig_NUP210_6th"/>
    <property type="match status" value="1"/>
</dbReference>
<dbReference type="InterPro" id="IPR056897">
    <property type="entry name" value="Ig_NUP210_4th"/>
</dbReference>
<dbReference type="Pfam" id="PF22967">
    <property type="entry name" value="Ig_NUP210_1st"/>
    <property type="match status" value="1"/>
</dbReference>
<feature type="transmembrane region" description="Helical" evidence="9">
    <location>
        <begin position="1800"/>
        <end position="1821"/>
    </location>
</feature>
<dbReference type="RefSeq" id="XP_025022979.1">
    <property type="nucleotide sequence ID" value="XM_025167211.1"/>
</dbReference>
<dbReference type="Pfam" id="PF26183">
    <property type="entry name" value="Ig_NUP210_14th"/>
    <property type="match status" value="1"/>
</dbReference>
<dbReference type="SMART" id="SM00635">
    <property type="entry name" value="BID_2"/>
    <property type="match status" value="1"/>
</dbReference>
<evidence type="ECO:0000259" key="11">
    <source>
        <dbReference type="SMART" id="SM00635"/>
    </source>
</evidence>
<evidence type="ECO:0000256" key="3">
    <source>
        <dbReference type="ARBA" id="ARBA00022692"/>
    </source>
</evidence>
<dbReference type="InterPro" id="IPR003343">
    <property type="entry name" value="Big_2"/>
</dbReference>
<gene>
    <name evidence="13" type="primary">NUP210L</name>
</gene>
<keyword evidence="8" id="KW-0539">Nucleus</keyword>
<feature type="domain" description="BIG2" evidence="11">
    <location>
        <begin position="1072"/>
        <end position="1147"/>
    </location>
</feature>
<dbReference type="InterPro" id="IPR055098">
    <property type="entry name" value="Ig_NUP210_3rd"/>
</dbReference>
<dbReference type="CTD" id="91181"/>
<keyword evidence="7" id="KW-0325">Glycoprotein</keyword>
<dbReference type="FunFam" id="2.60.40.1080:FF:000007">
    <property type="entry name" value="Nuclear Pore complex Protein"/>
    <property type="match status" value="1"/>
</dbReference>
<dbReference type="InterPro" id="IPR056898">
    <property type="entry name" value="Ig_NUP210_6th"/>
</dbReference>
<dbReference type="Pfam" id="PF22963">
    <property type="entry name" value="Ig_NUP210_3rd"/>
    <property type="match status" value="1"/>
</dbReference>
<dbReference type="GeneID" id="103059497"/>
<dbReference type="InterPro" id="IPR045197">
    <property type="entry name" value="NUP210-like"/>
</dbReference>
<dbReference type="Pfam" id="PF25354">
    <property type="entry name" value="Ig_NUP210_16th"/>
    <property type="match status" value="1"/>
</dbReference>
<evidence type="ECO:0000256" key="4">
    <source>
        <dbReference type="ARBA" id="ARBA00022729"/>
    </source>
</evidence>
<dbReference type="InterPro" id="IPR008964">
    <property type="entry name" value="Invasin/intimin_cell_adhesion"/>
</dbReference>
<dbReference type="InterPro" id="IPR055096">
    <property type="entry name" value="Ig_NUP210_1st"/>
</dbReference>
<dbReference type="Pfam" id="PF22957">
    <property type="entry name" value="NUP210_Ig"/>
    <property type="match status" value="1"/>
</dbReference>